<gene>
    <name evidence="1" type="ORF">JCM19301_1322</name>
</gene>
<organism evidence="1 2">
    <name type="scientific">Jejuia pallidilutea</name>
    <dbReference type="NCBI Taxonomy" id="504487"/>
    <lineage>
        <taxon>Bacteria</taxon>
        <taxon>Pseudomonadati</taxon>
        <taxon>Bacteroidota</taxon>
        <taxon>Flavobacteriia</taxon>
        <taxon>Flavobacteriales</taxon>
        <taxon>Flavobacteriaceae</taxon>
        <taxon>Jejuia</taxon>
    </lineage>
</organism>
<evidence type="ECO:0000313" key="1">
    <source>
        <dbReference type="EMBL" id="GAL66778.1"/>
    </source>
</evidence>
<dbReference type="InterPro" id="IPR023214">
    <property type="entry name" value="HAD_sf"/>
</dbReference>
<evidence type="ECO:0000313" key="2">
    <source>
        <dbReference type="Proteomes" id="UP000029641"/>
    </source>
</evidence>
<sequence length="54" mass="5934">MTYLEANGFTNFIVSGGDIDFMRAWATETYGIPSHRIVGSTVEAEYDNTDGKAL</sequence>
<proteinExistence type="predicted"/>
<dbReference type="EMBL" id="BBNR01000006">
    <property type="protein sequence ID" value="GAL66778.1"/>
    <property type="molecule type" value="Genomic_DNA"/>
</dbReference>
<dbReference type="Proteomes" id="UP000029641">
    <property type="component" value="Unassembled WGS sequence"/>
</dbReference>
<reference evidence="1 2" key="1">
    <citation type="journal article" date="2014" name="Genome Announc.">
        <title>Draft Genome Sequence of Marine Flavobacterium Jejuia pallidilutea Strain 11shimoA1 and Pigmentation Mutants.</title>
        <authorList>
            <person name="Takatani N."/>
            <person name="Nakanishi M."/>
            <person name="Meirelles P."/>
            <person name="Mino S."/>
            <person name="Suda W."/>
            <person name="Oshima K."/>
            <person name="Hattori M."/>
            <person name="Ohkuma M."/>
            <person name="Hosokawa M."/>
            <person name="Miyashita K."/>
            <person name="Thompson F.L."/>
            <person name="Niwa A."/>
            <person name="Sawabe T."/>
            <person name="Sawabe T."/>
        </authorList>
    </citation>
    <scope>NUCLEOTIDE SEQUENCE [LARGE SCALE GENOMIC DNA]</scope>
    <source>
        <strain evidence="1 2">JCM 19301</strain>
    </source>
</reference>
<dbReference type="AlphaFoldDB" id="A0A090VRY0"/>
<comment type="caution">
    <text evidence="1">The sequence shown here is derived from an EMBL/GenBank/DDBJ whole genome shotgun (WGS) entry which is preliminary data.</text>
</comment>
<dbReference type="Gene3D" id="3.40.50.1000">
    <property type="entry name" value="HAD superfamily/HAD-like"/>
    <property type="match status" value="1"/>
</dbReference>
<accession>A0A090VRY0</accession>
<protein>
    <submittedName>
        <fullName evidence="1">Uncharacterized protein</fullName>
    </submittedName>
</protein>
<name>A0A090VRY0_9FLAO</name>